<dbReference type="PROSITE" id="PS00888">
    <property type="entry name" value="CNMP_BINDING_1"/>
    <property type="match status" value="1"/>
</dbReference>
<evidence type="ECO:0000256" key="1">
    <source>
        <dbReference type="ARBA" id="ARBA00023015"/>
    </source>
</evidence>
<dbReference type="SUPFAM" id="SSF46785">
    <property type="entry name" value="Winged helix' DNA-binding domain"/>
    <property type="match status" value="1"/>
</dbReference>
<keyword evidence="2" id="KW-0238">DNA-binding</keyword>
<dbReference type="InterPro" id="IPR018490">
    <property type="entry name" value="cNMP-bd_dom_sf"/>
</dbReference>
<dbReference type="GO" id="GO:0003700">
    <property type="term" value="F:DNA-binding transcription factor activity"/>
    <property type="evidence" value="ECO:0007669"/>
    <property type="project" value="TreeGrafter"/>
</dbReference>
<feature type="domain" description="Cyclic nucleotide-binding" evidence="4">
    <location>
        <begin position="13"/>
        <end position="116"/>
    </location>
</feature>
<dbReference type="Pfam" id="PF13545">
    <property type="entry name" value="HTH_Crp_2"/>
    <property type="match status" value="1"/>
</dbReference>
<dbReference type="PROSITE" id="PS50042">
    <property type="entry name" value="CNMP_BINDING_3"/>
    <property type="match status" value="1"/>
</dbReference>
<sequence length="219" mass="24441">MITQEIYSWAGKLNKSEIEQLLKTSVLLDYNKGEAIIKQGTLASHIMFLEEGMAKLNLEAAGRDTTFNFAVKGDFIGLMCSFVQKRLEFSAVAITPSKVRIFDRDVFEKLIGENGEFAVYIVTMMSELTNGVVHTLISLSHKNANGALAMLILSVERVFRSNKIHLPFTREEMAATLGYSKESIINTMSDFQRDGIISISGRNLEILNKRALQIIAEKG</sequence>
<dbReference type="GO" id="GO:0003677">
    <property type="term" value="F:DNA binding"/>
    <property type="evidence" value="ECO:0007669"/>
    <property type="project" value="UniProtKB-KW"/>
</dbReference>
<dbReference type="Pfam" id="PF00027">
    <property type="entry name" value="cNMP_binding"/>
    <property type="match status" value="1"/>
</dbReference>
<reference evidence="6" key="1">
    <citation type="submission" date="2019-08" db="EMBL/GenBank/DDBJ databases">
        <authorList>
            <person name="Kucharzyk K."/>
            <person name="Murdoch R.W."/>
            <person name="Higgins S."/>
            <person name="Loffler F."/>
        </authorList>
    </citation>
    <scope>NUCLEOTIDE SEQUENCE</scope>
</reference>
<protein>
    <submittedName>
        <fullName evidence="6">Nitrogen fixation regulation protein FixK</fullName>
    </submittedName>
</protein>
<evidence type="ECO:0000313" key="6">
    <source>
        <dbReference type="EMBL" id="MPL78283.1"/>
    </source>
</evidence>
<dbReference type="InterPro" id="IPR018488">
    <property type="entry name" value="cNMP-bd_CS"/>
</dbReference>
<dbReference type="CDD" id="cd00038">
    <property type="entry name" value="CAP_ED"/>
    <property type="match status" value="1"/>
</dbReference>
<dbReference type="GO" id="GO:0005829">
    <property type="term" value="C:cytosol"/>
    <property type="evidence" value="ECO:0007669"/>
    <property type="project" value="TreeGrafter"/>
</dbReference>
<dbReference type="Gene3D" id="2.60.120.10">
    <property type="entry name" value="Jelly Rolls"/>
    <property type="match status" value="1"/>
</dbReference>
<evidence type="ECO:0000259" key="5">
    <source>
        <dbReference type="PROSITE" id="PS51063"/>
    </source>
</evidence>
<keyword evidence="1" id="KW-0805">Transcription regulation</keyword>
<dbReference type="EMBL" id="VSSQ01000115">
    <property type="protein sequence ID" value="MPL78283.1"/>
    <property type="molecule type" value="Genomic_DNA"/>
</dbReference>
<dbReference type="AlphaFoldDB" id="A0A644UHI2"/>
<dbReference type="InterPro" id="IPR036388">
    <property type="entry name" value="WH-like_DNA-bd_sf"/>
</dbReference>
<dbReference type="PANTHER" id="PTHR24567:SF26">
    <property type="entry name" value="REGULATORY PROTEIN YEIL"/>
    <property type="match status" value="1"/>
</dbReference>
<dbReference type="InterPro" id="IPR050397">
    <property type="entry name" value="Env_Response_Regulators"/>
</dbReference>
<dbReference type="InterPro" id="IPR012318">
    <property type="entry name" value="HTH_CRP"/>
</dbReference>
<dbReference type="SUPFAM" id="SSF51206">
    <property type="entry name" value="cAMP-binding domain-like"/>
    <property type="match status" value="1"/>
</dbReference>
<dbReference type="InterPro" id="IPR000595">
    <property type="entry name" value="cNMP-bd_dom"/>
</dbReference>
<dbReference type="InterPro" id="IPR014710">
    <property type="entry name" value="RmlC-like_jellyroll"/>
</dbReference>
<feature type="domain" description="HTH crp-type" evidence="5">
    <location>
        <begin position="142"/>
        <end position="210"/>
    </location>
</feature>
<gene>
    <name evidence="6" type="primary">fixK_2</name>
    <name evidence="6" type="ORF">SDC9_24147</name>
</gene>
<dbReference type="SMART" id="SM00419">
    <property type="entry name" value="HTH_CRP"/>
    <property type="match status" value="1"/>
</dbReference>
<dbReference type="InterPro" id="IPR036390">
    <property type="entry name" value="WH_DNA-bd_sf"/>
</dbReference>
<proteinExistence type="predicted"/>
<name>A0A644UHI2_9ZZZZ</name>
<accession>A0A644UHI2</accession>
<dbReference type="PROSITE" id="PS51063">
    <property type="entry name" value="HTH_CRP_2"/>
    <property type="match status" value="1"/>
</dbReference>
<evidence type="ECO:0000256" key="2">
    <source>
        <dbReference type="ARBA" id="ARBA00023125"/>
    </source>
</evidence>
<dbReference type="PANTHER" id="PTHR24567">
    <property type="entry name" value="CRP FAMILY TRANSCRIPTIONAL REGULATORY PROTEIN"/>
    <property type="match status" value="1"/>
</dbReference>
<evidence type="ECO:0000259" key="4">
    <source>
        <dbReference type="PROSITE" id="PS50042"/>
    </source>
</evidence>
<organism evidence="6">
    <name type="scientific">bioreactor metagenome</name>
    <dbReference type="NCBI Taxonomy" id="1076179"/>
    <lineage>
        <taxon>unclassified sequences</taxon>
        <taxon>metagenomes</taxon>
        <taxon>ecological metagenomes</taxon>
    </lineage>
</organism>
<comment type="caution">
    <text evidence="6">The sequence shown here is derived from an EMBL/GenBank/DDBJ whole genome shotgun (WGS) entry which is preliminary data.</text>
</comment>
<dbReference type="Gene3D" id="1.10.10.10">
    <property type="entry name" value="Winged helix-like DNA-binding domain superfamily/Winged helix DNA-binding domain"/>
    <property type="match status" value="1"/>
</dbReference>
<dbReference type="SMART" id="SM00100">
    <property type="entry name" value="cNMP"/>
    <property type="match status" value="1"/>
</dbReference>
<keyword evidence="3" id="KW-0804">Transcription</keyword>
<evidence type="ECO:0000256" key="3">
    <source>
        <dbReference type="ARBA" id="ARBA00023163"/>
    </source>
</evidence>